<dbReference type="RefSeq" id="XP_022081707.1">
    <property type="nucleotide sequence ID" value="XM_022226015.1"/>
</dbReference>
<dbReference type="PANTHER" id="PTHR45698">
    <property type="entry name" value="TRACE AMINE-ASSOCIATED RECEPTOR 19N-RELATED"/>
    <property type="match status" value="1"/>
</dbReference>
<keyword evidence="5" id="KW-0297">G-protein coupled receptor</keyword>
<evidence type="ECO:0000256" key="3">
    <source>
        <dbReference type="ARBA" id="ARBA00022989"/>
    </source>
</evidence>
<evidence type="ECO:0000313" key="9">
    <source>
        <dbReference type="RefSeq" id="XP_022081707.1"/>
    </source>
</evidence>
<feature type="transmembrane region" description="Helical" evidence="6">
    <location>
        <begin position="43"/>
        <end position="62"/>
    </location>
</feature>
<name>A0A8B7XNF0_ACAPL</name>
<reference evidence="9" key="1">
    <citation type="submission" date="2025-08" db="UniProtKB">
        <authorList>
            <consortium name="RefSeq"/>
        </authorList>
    </citation>
    <scope>IDENTIFICATION</scope>
</reference>
<keyword evidence="3 6" id="KW-1133">Transmembrane helix</keyword>
<dbReference type="CDD" id="cd00637">
    <property type="entry name" value="7tm_classA_rhodopsin-like"/>
    <property type="match status" value="1"/>
</dbReference>
<evidence type="ECO:0000256" key="1">
    <source>
        <dbReference type="ARBA" id="ARBA00004370"/>
    </source>
</evidence>
<dbReference type="AlphaFoldDB" id="A0A8B7XNF0"/>
<evidence type="ECO:0000256" key="5">
    <source>
        <dbReference type="RuleBase" id="RU000688"/>
    </source>
</evidence>
<dbReference type="PROSITE" id="PS00237">
    <property type="entry name" value="G_PROTEIN_RECEP_F1_1"/>
    <property type="match status" value="1"/>
</dbReference>
<dbReference type="SUPFAM" id="SSF81321">
    <property type="entry name" value="Family A G protein-coupled receptor-like"/>
    <property type="match status" value="1"/>
</dbReference>
<feature type="transmembrane region" description="Helical" evidence="6">
    <location>
        <begin position="274"/>
        <end position="295"/>
    </location>
</feature>
<organism evidence="8 9">
    <name type="scientific">Acanthaster planci</name>
    <name type="common">Crown-of-thorns starfish</name>
    <dbReference type="NCBI Taxonomy" id="133434"/>
    <lineage>
        <taxon>Eukaryota</taxon>
        <taxon>Metazoa</taxon>
        <taxon>Echinodermata</taxon>
        <taxon>Eleutherozoa</taxon>
        <taxon>Asterozoa</taxon>
        <taxon>Asteroidea</taxon>
        <taxon>Valvatacea</taxon>
        <taxon>Valvatida</taxon>
        <taxon>Acanthasteridae</taxon>
        <taxon>Acanthaster</taxon>
    </lineage>
</organism>
<evidence type="ECO:0000313" key="8">
    <source>
        <dbReference type="Proteomes" id="UP000694845"/>
    </source>
</evidence>
<dbReference type="Proteomes" id="UP000694845">
    <property type="component" value="Unplaced"/>
</dbReference>
<dbReference type="PANTHER" id="PTHR45698:SF1">
    <property type="entry name" value="TRACE AMINE-ASSOCIATED RECEPTOR 13C-LIKE"/>
    <property type="match status" value="1"/>
</dbReference>
<keyword evidence="2 5" id="KW-0812">Transmembrane</keyword>
<keyword evidence="8" id="KW-1185">Reference proteome</keyword>
<dbReference type="PROSITE" id="PS50262">
    <property type="entry name" value="G_PROTEIN_RECEP_F1_2"/>
    <property type="match status" value="1"/>
</dbReference>
<evidence type="ECO:0000256" key="2">
    <source>
        <dbReference type="ARBA" id="ARBA00022692"/>
    </source>
</evidence>
<feature type="transmembrane region" description="Helical" evidence="6">
    <location>
        <begin position="168"/>
        <end position="189"/>
    </location>
</feature>
<evidence type="ECO:0000256" key="4">
    <source>
        <dbReference type="ARBA" id="ARBA00023136"/>
    </source>
</evidence>
<dbReference type="KEGG" id="aplc:110974408"/>
<dbReference type="Pfam" id="PF00001">
    <property type="entry name" value="7tm_1"/>
    <property type="match status" value="1"/>
</dbReference>
<comment type="subcellular location">
    <subcellularLocation>
        <location evidence="1">Membrane</location>
    </subcellularLocation>
</comment>
<evidence type="ECO:0000259" key="7">
    <source>
        <dbReference type="PROSITE" id="PS50262"/>
    </source>
</evidence>
<dbReference type="InterPro" id="IPR000276">
    <property type="entry name" value="GPCR_Rhodpsn"/>
</dbReference>
<keyword evidence="5" id="KW-0675">Receptor</keyword>
<feature type="domain" description="G-protein coupled receptors family 1 profile" evidence="7">
    <location>
        <begin position="22"/>
        <end position="327"/>
    </location>
</feature>
<dbReference type="Gene3D" id="1.20.1070.10">
    <property type="entry name" value="Rhodopsin 7-helix transmembrane proteins"/>
    <property type="match status" value="1"/>
</dbReference>
<dbReference type="PRINTS" id="PR00237">
    <property type="entry name" value="GPCRRHODOPSN"/>
</dbReference>
<proteinExistence type="inferred from homology"/>
<feature type="transmembrane region" description="Helical" evidence="6">
    <location>
        <begin position="82"/>
        <end position="105"/>
    </location>
</feature>
<feature type="transmembrane region" description="Helical" evidence="6">
    <location>
        <begin position="126"/>
        <end position="148"/>
    </location>
</feature>
<gene>
    <name evidence="9" type="primary">LOC110974408</name>
</gene>
<protein>
    <submittedName>
        <fullName evidence="9">Somatostatin receptor type 5-like</fullName>
    </submittedName>
</protein>
<dbReference type="OMA" id="EGVCKFQ"/>
<dbReference type="GO" id="GO:0004930">
    <property type="term" value="F:G protein-coupled receptor activity"/>
    <property type="evidence" value="ECO:0007669"/>
    <property type="project" value="UniProtKB-KW"/>
</dbReference>
<comment type="similarity">
    <text evidence="5">Belongs to the G-protein coupled receptor 1 family.</text>
</comment>
<evidence type="ECO:0000256" key="6">
    <source>
        <dbReference type="SAM" id="Phobius"/>
    </source>
</evidence>
<sequence length="354" mass="39742">MAEALLFLRIIKTIIGLLGVFNNGLVIVVIAKVEFMHSKTNAFIFHQAVIDFFGSLLLFLQSNIPNPAPVPETTAGQLLCRVWIGDALLWLLFVTSTFNLLGLTVERYVAIVFPLRYYSFFSRRPTTAIMISSWVIGLILKSYSFIIYNIVDGVCQFQRVSVSHVMGPLLICLQYFIPAGMMLFFYIHITISLKRCALRVAPPPAFLTKPGPSAASTSTGTTGMKKTCPSDSINLCTSGASNTFEDKAVRPINYAVNDQQDSLLRARRNTFKTLVIVFVVFLVCWSPSQITFFMFNLGWLKLDFSGPLNVFSTFMVAANCCVNPIIYGIKYKQFQRGVRYLFCGRRGHEELPRP</sequence>
<accession>A0A8B7XNF0</accession>
<dbReference type="OrthoDB" id="10042731at2759"/>
<feature type="transmembrane region" description="Helical" evidence="6">
    <location>
        <begin position="6"/>
        <end position="31"/>
    </location>
</feature>
<dbReference type="GeneID" id="110974408"/>
<keyword evidence="5" id="KW-0807">Transducer</keyword>
<keyword evidence="4 6" id="KW-0472">Membrane</keyword>
<feature type="transmembrane region" description="Helical" evidence="6">
    <location>
        <begin position="307"/>
        <end position="329"/>
    </location>
</feature>
<dbReference type="InterPro" id="IPR017452">
    <property type="entry name" value="GPCR_Rhodpsn_7TM"/>
</dbReference>
<dbReference type="GO" id="GO:0016020">
    <property type="term" value="C:membrane"/>
    <property type="evidence" value="ECO:0007669"/>
    <property type="project" value="UniProtKB-SubCell"/>
</dbReference>